<evidence type="ECO:0000313" key="1">
    <source>
        <dbReference type="EMBL" id="ODV95816.1"/>
    </source>
</evidence>
<dbReference type="EMBL" id="KV454013">
    <property type="protein sequence ID" value="ODV95816.1"/>
    <property type="molecule type" value="Genomic_DNA"/>
</dbReference>
<dbReference type="OrthoDB" id="66409at2759"/>
<name>A0A1E4TVQ3_PACTA</name>
<organism evidence="1 2">
    <name type="scientific">Pachysolen tannophilus NRRL Y-2460</name>
    <dbReference type="NCBI Taxonomy" id="669874"/>
    <lineage>
        <taxon>Eukaryota</taxon>
        <taxon>Fungi</taxon>
        <taxon>Dikarya</taxon>
        <taxon>Ascomycota</taxon>
        <taxon>Saccharomycotina</taxon>
        <taxon>Pichiomycetes</taxon>
        <taxon>Pachysolenaceae</taxon>
        <taxon>Pachysolen</taxon>
    </lineage>
</organism>
<reference evidence="2" key="1">
    <citation type="submission" date="2016-05" db="EMBL/GenBank/DDBJ databases">
        <title>Comparative genomics of biotechnologically important yeasts.</title>
        <authorList>
            <consortium name="DOE Joint Genome Institute"/>
            <person name="Riley R."/>
            <person name="Haridas S."/>
            <person name="Wolfe K.H."/>
            <person name="Lopes M.R."/>
            <person name="Hittinger C.T."/>
            <person name="Goker M."/>
            <person name="Salamov A."/>
            <person name="Wisecaver J."/>
            <person name="Long T.M."/>
            <person name="Aerts A.L."/>
            <person name="Barry K."/>
            <person name="Choi C."/>
            <person name="Clum A."/>
            <person name="Coughlan A.Y."/>
            <person name="Deshpande S."/>
            <person name="Douglass A.P."/>
            <person name="Hanson S.J."/>
            <person name="Klenk H.-P."/>
            <person name="Labutti K."/>
            <person name="Lapidus A."/>
            <person name="Lindquist E."/>
            <person name="Lipzen A."/>
            <person name="Meier-Kolthoff J.P."/>
            <person name="Ohm R.A."/>
            <person name="Otillar R.P."/>
            <person name="Pangilinan J."/>
            <person name="Peng Y."/>
            <person name="Rokas A."/>
            <person name="Rosa C.A."/>
            <person name="Scheuner C."/>
            <person name="Sibirny A.A."/>
            <person name="Slot J.C."/>
            <person name="Stielow J.B."/>
            <person name="Sun H."/>
            <person name="Kurtzman C.P."/>
            <person name="Blackwell M."/>
            <person name="Grigoriev I.V."/>
            <person name="Jeffries T.W."/>
        </authorList>
    </citation>
    <scope>NUCLEOTIDE SEQUENCE [LARGE SCALE GENOMIC DNA]</scope>
    <source>
        <strain evidence="2">NRRL Y-2460</strain>
    </source>
</reference>
<accession>A0A1E4TVQ3</accession>
<gene>
    <name evidence="1" type="ORF">PACTADRAFT_79915</name>
</gene>
<dbReference type="AlphaFoldDB" id="A0A1E4TVQ3"/>
<proteinExistence type="predicted"/>
<evidence type="ECO:0000313" key="2">
    <source>
        <dbReference type="Proteomes" id="UP000094236"/>
    </source>
</evidence>
<sequence length="68" mass="8183">MPYIEKTINYGNNREAKNSFEILLELSIFFKNSRKNDDLNHLIKKEFDLIFAKFRGNFYGDLLLEFMD</sequence>
<keyword evidence="2" id="KW-1185">Reference proteome</keyword>
<protein>
    <submittedName>
        <fullName evidence="1">Uncharacterized protein</fullName>
    </submittedName>
</protein>
<dbReference type="Proteomes" id="UP000094236">
    <property type="component" value="Unassembled WGS sequence"/>
</dbReference>